<keyword evidence="5" id="KW-0804">Transcription</keyword>
<proteinExistence type="inferred from homology"/>
<dbReference type="InterPro" id="IPR036388">
    <property type="entry name" value="WH-like_DNA-bd_sf"/>
</dbReference>
<evidence type="ECO:0000256" key="2">
    <source>
        <dbReference type="ARBA" id="ARBA00023015"/>
    </source>
</evidence>
<evidence type="ECO:0000313" key="8">
    <source>
        <dbReference type="EMBL" id="CAI2717470.1"/>
    </source>
</evidence>
<gene>
    <name evidence="8" type="ORF">NSPWAT_0611</name>
</gene>
<dbReference type="InterPro" id="IPR013249">
    <property type="entry name" value="RNA_pol_sigma70_r4_t2"/>
</dbReference>
<dbReference type="RefSeq" id="WP_282010409.1">
    <property type="nucleotide sequence ID" value="NZ_OX336137.1"/>
</dbReference>
<dbReference type="InterPro" id="IPR014284">
    <property type="entry name" value="RNA_pol_sigma-70_dom"/>
</dbReference>
<dbReference type="InterPro" id="IPR013324">
    <property type="entry name" value="RNA_pol_sigma_r3/r4-like"/>
</dbReference>
<dbReference type="Proteomes" id="UP001157733">
    <property type="component" value="Chromosome"/>
</dbReference>
<name>A0ABN8VUG5_9BACT</name>
<reference evidence="8 9" key="1">
    <citation type="submission" date="2022-09" db="EMBL/GenBank/DDBJ databases">
        <authorList>
            <person name="Kop L."/>
        </authorList>
    </citation>
    <scope>NUCLEOTIDE SEQUENCE [LARGE SCALE GENOMIC DNA]</scope>
    <source>
        <strain evidence="8 9">347</strain>
    </source>
</reference>
<dbReference type="Gene3D" id="1.10.1740.10">
    <property type="match status" value="1"/>
</dbReference>
<dbReference type="CDD" id="cd06171">
    <property type="entry name" value="Sigma70_r4"/>
    <property type="match status" value="1"/>
</dbReference>
<feature type="domain" description="RNA polymerase sigma factor 70 region 4 type 2" evidence="7">
    <location>
        <begin position="126"/>
        <end position="178"/>
    </location>
</feature>
<sequence length="191" mass="22242">MDTKPNIDSEQWVDRYGDTMYRFTLVRVKDAMVAHDIVQTTLLAALQAQHTFAGKSSEKSWLFGILKHKIMDHFRSQKNQRTYELMPDDDADPYENAYNENGHWVSPPRRWEIDPEKAVENTQLAEALNQCMDGLSDKFRDIFVMKEVEGMSSEDICKEMGIKPTNLWVILHRARNQLKKCLEIQHGRRGA</sequence>
<evidence type="ECO:0000256" key="1">
    <source>
        <dbReference type="ARBA" id="ARBA00010641"/>
    </source>
</evidence>
<dbReference type="InterPro" id="IPR014289">
    <property type="entry name" value="RNA_pol_sigma-24-rel"/>
</dbReference>
<dbReference type="Pfam" id="PF08281">
    <property type="entry name" value="Sigma70_r4_2"/>
    <property type="match status" value="1"/>
</dbReference>
<evidence type="ECO:0000259" key="7">
    <source>
        <dbReference type="Pfam" id="PF08281"/>
    </source>
</evidence>
<dbReference type="InterPro" id="IPR007627">
    <property type="entry name" value="RNA_pol_sigma70_r2"/>
</dbReference>
<evidence type="ECO:0000256" key="4">
    <source>
        <dbReference type="ARBA" id="ARBA00023125"/>
    </source>
</evidence>
<dbReference type="Pfam" id="PF04542">
    <property type="entry name" value="Sigma70_r2"/>
    <property type="match status" value="1"/>
</dbReference>
<keyword evidence="3" id="KW-0731">Sigma factor</keyword>
<dbReference type="PANTHER" id="PTHR43133:SF8">
    <property type="entry name" value="RNA POLYMERASE SIGMA FACTOR HI_1459-RELATED"/>
    <property type="match status" value="1"/>
</dbReference>
<dbReference type="SUPFAM" id="SSF88946">
    <property type="entry name" value="Sigma2 domain of RNA polymerase sigma factors"/>
    <property type="match status" value="1"/>
</dbReference>
<evidence type="ECO:0000313" key="9">
    <source>
        <dbReference type="Proteomes" id="UP001157733"/>
    </source>
</evidence>
<evidence type="ECO:0000259" key="6">
    <source>
        <dbReference type="Pfam" id="PF04542"/>
    </source>
</evidence>
<dbReference type="EMBL" id="OX336137">
    <property type="protein sequence ID" value="CAI2717470.1"/>
    <property type="molecule type" value="Genomic_DNA"/>
</dbReference>
<evidence type="ECO:0000256" key="3">
    <source>
        <dbReference type="ARBA" id="ARBA00023082"/>
    </source>
</evidence>
<accession>A0ABN8VUG5</accession>
<organism evidence="8 9">
    <name type="scientific">Nitrospina watsonii</name>
    <dbReference type="NCBI Taxonomy" id="1323948"/>
    <lineage>
        <taxon>Bacteria</taxon>
        <taxon>Pseudomonadati</taxon>
        <taxon>Nitrospinota/Tectimicrobiota group</taxon>
        <taxon>Nitrospinota</taxon>
        <taxon>Nitrospinia</taxon>
        <taxon>Nitrospinales</taxon>
        <taxon>Nitrospinaceae</taxon>
        <taxon>Nitrospina</taxon>
    </lineage>
</organism>
<dbReference type="SUPFAM" id="SSF88659">
    <property type="entry name" value="Sigma3 and sigma4 domains of RNA polymerase sigma factors"/>
    <property type="match status" value="1"/>
</dbReference>
<dbReference type="InterPro" id="IPR013325">
    <property type="entry name" value="RNA_pol_sigma_r2"/>
</dbReference>
<feature type="domain" description="RNA polymerase sigma-70 region 2" evidence="6">
    <location>
        <begin position="13"/>
        <end position="78"/>
    </location>
</feature>
<dbReference type="Gene3D" id="1.10.10.10">
    <property type="entry name" value="Winged helix-like DNA-binding domain superfamily/Winged helix DNA-binding domain"/>
    <property type="match status" value="1"/>
</dbReference>
<dbReference type="InterPro" id="IPR039425">
    <property type="entry name" value="RNA_pol_sigma-70-like"/>
</dbReference>
<dbReference type="PANTHER" id="PTHR43133">
    <property type="entry name" value="RNA POLYMERASE ECF-TYPE SIGMA FACTO"/>
    <property type="match status" value="1"/>
</dbReference>
<keyword evidence="4" id="KW-0238">DNA-binding</keyword>
<evidence type="ECO:0000256" key="5">
    <source>
        <dbReference type="ARBA" id="ARBA00023163"/>
    </source>
</evidence>
<dbReference type="NCBIfam" id="TIGR02937">
    <property type="entry name" value="sigma70-ECF"/>
    <property type="match status" value="1"/>
</dbReference>
<keyword evidence="9" id="KW-1185">Reference proteome</keyword>
<keyword evidence="2" id="KW-0805">Transcription regulation</keyword>
<dbReference type="NCBIfam" id="TIGR02943">
    <property type="entry name" value="Sig70_famx1"/>
    <property type="match status" value="1"/>
</dbReference>
<protein>
    <submittedName>
        <fullName evidence="8">RNA polymerase sigma factor</fullName>
    </submittedName>
</protein>
<comment type="similarity">
    <text evidence="1">Belongs to the sigma-70 factor family. ECF subfamily.</text>
</comment>